<evidence type="ECO:0008006" key="3">
    <source>
        <dbReference type="Google" id="ProtNLM"/>
    </source>
</evidence>
<dbReference type="InterPro" id="IPR053860">
    <property type="entry name" value="DUF6932"/>
</dbReference>
<sequence>MDEIRAVFVESAPHRERRALIFEALDLYARLIWSYWPHARLWINGGFVTHKESAPHDVDVVFLVPSSDFSRVLLSEGDSLGLMTFLNVSADQPNITAPRVQPFGGLIDSFFCPSDIPIAVETWRDRWSMASTVDGSGYRSDIEKGFLEVTQ</sequence>
<protein>
    <recommendedName>
        <fullName evidence="3">Aminoglycoside adenylyltransferase</fullName>
    </recommendedName>
</protein>
<dbReference type="EMBL" id="JAROCE010000001">
    <property type="protein sequence ID" value="MFM2719136.1"/>
    <property type="molecule type" value="Genomic_DNA"/>
</dbReference>
<dbReference type="Pfam" id="PF22014">
    <property type="entry name" value="DUF6932"/>
    <property type="match status" value="1"/>
</dbReference>
<dbReference type="Proteomes" id="UP001630303">
    <property type="component" value="Unassembled WGS sequence"/>
</dbReference>
<accession>A0ABW9GBW6</accession>
<comment type="caution">
    <text evidence="1">The sequence shown here is derived from an EMBL/GenBank/DDBJ whole genome shotgun (WGS) entry which is preliminary data.</text>
</comment>
<organism evidence="1 2">
    <name type="scientific">Microbacterium mcarthurae</name>
    <dbReference type="NCBI Taxonomy" id="3035918"/>
    <lineage>
        <taxon>Bacteria</taxon>
        <taxon>Bacillati</taxon>
        <taxon>Actinomycetota</taxon>
        <taxon>Actinomycetes</taxon>
        <taxon>Micrococcales</taxon>
        <taxon>Microbacteriaceae</taxon>
        <taxon>Microbacterium</taxon>
    </lineage>
</organism>
<evidence type="ECO:0000313" key="1">
    <source>
        <dbReference type="EMBL" id="MFM2719136.1"/>
    </source>
</evidence>
<reference evidence="1 2" key="1">
    <citation type="submission" date="2023-03" db="EMBL/GenBank/DDBJ databases">
        <title>MT1 and MT2 Draft Genomes of Novel Species.</title>
        <authorList>
            <person name="Venkateswaran K."/>
        </authorList>
    </citation>
    <scope>NUCLEOTIDE SEQUENCE [LARGE SCALE GENOMIC DNA]</scope>
    <source>
        <strain evidence="1 2">IF8SW-P5</strain>
    </source>
</reference>
<evidence type="ECO:0000313" key="2">
    <source>
        <dbReference type="Proteomes" id="UP001630303"/>
    </source>
</evidence>
<proteinExistence type="predicted"/>
<gene>
    <name evidence="1" type="ORF">P5G46_01255</name>
</gene>
<name>A0ABW9GBW6_9MICO</name>
<keyword evidence="2" id="KW-1185">Reference proteome</keyword>